<dbReference type="EMBL" id="ML737196">
    <property type="protein sequence ID" value="KAE8336377.1"/>
    <property type="molecule type" value="Genomic_DNA"/>
</dbReference>
<dbReference type="AlphaFoldDB" id="A0A5N6XT93"/>
<keyword evidence="2" id="KW-0472">Membrane</keyword>
<evidence type="ECO:0000256" key="2">
    <source>
        <dbReference type="SAM" id="Phobius"/>
    </source>
</evidence>
<name>A0A5N6XT93_9EURO</name>
<reference evidence="3" key="1">
    <citation type="submission" date="2019-04" db="EMBL/GenBank/DDBJ databases">
        <title>Friends and foes A comparative genomics study of 23 Aspergillus species from section Flavi.</title>
        <authorList>
            <consortium name="DOE Joint Genome Institute"/>
            <person name="Kjaerbolling I."/>
            <person name="Vesth T."/>
            <person name="Frisvad J.C."/>
            <person name="Nybo J.L."/>
            <person name="Theobald S."/>
            <person name="Kildgaard S."/>
            <person name="Isbrandt T."/>
            <person name="Kuo A."/>
            <person name="Sato A."/>
            <person name="Lyhne E.K."/>
            <person name="Kogle M.E."/>
            <person name="Wiebenga A."/>
            <person name="Kun R.S."/>
            <person name="Lubbers R.J."/>
            <person name="Makela M.R."/>
            <person name="Barry K."/>
            <person name="Chovatia M."/>
            <person name="Clum A."/>
            <person name="Daum C."/>
            <person name="Haridas S."/>
            <person name="He G."/>
            <person name="LaButti K."/>
            <person name="Lipzen A."/>
            <person name="Mondo S."/>
            <person name="Riley R."/>
            <person name="Salamov A."/>
            <person name="Simmons B.A."/>
            <person name="Magnuson J.K."/>
            <person name="Henrissat B."/>
            <person name="Mortensen U.H."/>
            <person name="Larsen T.O."/>
            <person name="Devries R.P."/>
            <person name="Grigoriev I.V."/>
            <person name="Machida M."/>
            <person name="Baker S.E."/>
            <person name="Andersen M.R."/>
        </authorList>
    </citation>
    <scope>NUCLEOTIDE SEQUENCE</scope>
    <source>
        <strain evidence="3">CBS 117612</strain>
    </source>
</reference>
<evidence type="ECO:0000256" key="1">
    <source>
        <dbReference type="SAM" id="MobiDB-lite"/>
    </source>
</evidence>
<keyword evidence="2" id="KW-1133">Transmembrane helix</keyword>
<proteinExistence type="predicted"/>
<feature type="region of interest" description="Disordered" evidence="1">
    <location>
        <begin position="1"/>
        <end position="23"/>
    </location>
</feature>
<feature type="compositionally biased region" description="Basic and acidic residues" evidence="1">
    <location>
        <begin position="1"/>
        <end position="10"/>
    </location>
</feature>
<evidence type="ECO:0000313" key="3">
    <source>
        <dbReference type="EMBL" id="KAE8336377.1"/>
    </source>
</evidence>
<organism evidence="3">
    <name type="scientific">Aspergillus arachidicola</name>
    <dbReference type="NCBI Taxonomy" id="656916"/>
    <lineage>
        <taxon>Eukaryota</taxon>
        <taxon>Fungi</taxon>
        <taxon>Dikarya</taxon>
        <taxon>Ascomycota</taxon>
        <taxon>Pezizomycotina</taxon>
        <taxon>Eurotiomycetes</taxon>
        <taxon>Eurotiomycetidae</taxon>
        <taxon>Eurotiales</taxon>
        <taxon>Aspergillaceae</taxon>
        <taxon>Aspergillus</taxon>
        <taxon>Aspergillus subgen. Circumdati</taxon>
    </lineage>
</organism>
<feature type="transmembrane region" description="Helical" evidence="2">
    <location>
        <begin position="76"/>
        <end position="96"/>
    </location>
</feature>
<sequence length="98" mass="11730">MWADERRDQTLRGLRGTTRKGKERNNLGRVGRIIRLTCPNEERYETRAPHESFGWFWFHYHVLKFTVEDDGMCLEIFHVQVFVKMVMITVALFNVIPM</sequence>
<accession>A0A5N6XT93</accession>
<keyword evidence="2" id="KW-0812">Transmembrane</keyword>
<gene>
    <name evidence="3" type="ORF">BDV24DRAFT_141905</name>
</gene>
<dbReference type="Proteomes" id="UP000325558">
    <property type="component" value="Unassembled WGS sequence"/>
</dbReference>
<protein>
    <submittedName>
        <fullName evidence="3">Uncharacterized protein</fullName>
    </submittedName>
</protein>